<gene>
    <name evidence="7" type="ORF">RB653_001143</name>
</gene>
<evidence type="ECO:0000256" key="5">
    <source>
        <dbReference type="SAM" id="Phobius"/>
    </source>
</evidence>
<proteinExistence type="predicted"/>
<dbReference type="InterPro" id="IPR001104">
    <property type="entry name" value="3-oxo-5_a-steroid_4-DH_C"/>
</dbReference>
<evidence type="ECO:0000256" key="2">
    <source>
        <dbReference type="ARBA" id="ARBA00022692"/>
    </source>
</evidence>
<dbReference type="InterPro" id="IPR039698">
    <property type="entry name" value="Dfg10/SRD5A3"/>
</dbReference>
<evidence type="ECO:0000259" key="6">
    <source>
        <dbReference type="Pfam" id="PF02544"/>
    </source>
</evidence>
<keyword evidence="3 5" id="KW-1133">Transmembrane helix</keyword>
<reference evidence="7 8" key="1">
    <citation type="submission" date="2023-11" db="EMBL/GenBank/DDBJ databases">
        <title>Dfirmibasis_genome.</title>
        <authorList>
            <person name="Edelbroek B."/>
            <person name="Kjellin J."/>
            <person name="Jerlstrom-Hultqvist J."/>
            <person name="Soderbom F."/>
        </authorList>
    </citation>
    <scope>NUCLEOTIDE SEQUENCE [LARGE SCALE GENOMIC DNA]</scope>
    <source>
        <strain evidence="7 8">TNS-C-14</strain>
    </source>
</reference>
<name>A0AAN7U7W4_9MYCE</name>
<keyword evidence="4 5" id="KW-0472">Membrane</keyword>
<keyword evidence="2 5" id="KW-0812">Transmembrane</keyword>
<dbReference type="GO" id="GO:0016095">
    <property type="term" value="P:polyprenol catabolic process"/>
    <property type="evidence" value="ECO:0007669"/>
    <property type="project" value="TreeGrafter"/>
</dbReference>
<feature type="transmembrane region" description="Helical" evidence="5">
    <location>
        <begin position="12"/>
        <end position="30"/>
    </location>
</feature>
<feature type="transmembrane region" description="Helical" evidence="5">
    <location>
        <begin position="156"/>
        <end position="174"/>
    </location>
</feature>
<evidence type="ECO:0000256" key="4">
    <source>
        <dbReference type="ARBA" id="ARBA00023136"/>
    </source>
</evidence>
<accession>A0AAN7U7W4</accession>
<evidence type="ECO:0000256" key="3">
    <source>
        <dbReference type="ARBA" id="ARBA00022989"/>
    </source>
</evidence>
<feature type="transmembrane region" description="Helical" evidence="5">
    <location>
        <begin position="303"/>
        <end position="326"/>
    </location>
</feature>
<sequence>MIIILKDFLIKFGYFISITFWIVSIFIYLLKIFNEDFGSFTSYGKLKFNLKILKEKKKKNKDNNNNNNNKNNNINITSILNLLFLDREIIDTKQAWLLFYTILLVLSNIFFFILSEKNIKSTVSTQILFILFFIQSGRRLYETHFIQKHRKSKMNLLLFISGLCYYLFLTLSAFTETLYKSNEENSINIFNLFLSILLFSIGSFEQYKSHEILSLIRSNSKIINNNSNNNNNNNNKIKSKNYIINKIIDVSDEDNDDDYIDQDINDKDFDDKIEYKTTSSTKYEIPNGRLYHYVSSPHYLSEILIYFSFLVLTNFKLNSLILNFIFTSLNLIHRSYQTHKWYKSKFSNYPKSRKAIIPFLF</sequence>
<protein>
    <recommendedName>
        <fullName evidence="6">3-oxo-5-alpha-steroid 4-dehydrogenase C-terminal domain-containing protein</fullName>
    </recommendedName>
</protein>
<keyword evidence="8" id="KW-1185">Reference proteome</keyword>
<dbReference type="GO" id="GO:0005783">
    <property type="term" value="C:endoplasmic reticulum"/>
    <property type="evidence" value="ECO:0007669"/>
    <property type="project" value="TreeGrafter"/>
</dbReference>
<evidence type="ECO:0000313" key="8">
    <source>
        <dbReference type="Proteomes" id="UP001344447"/>
    </source>
</evidence>
<feature type="transmembrane region" description="Helical" evidence="5">
    <location>
        <begin position="95"/>
        <end position="113"/>
    </location>
</feature>
<dbReference type="GO" id="GO:0006488">
    <property type="term" value="P:dolichol-linked oligosaccharide biosynthetic process"/>
    <property type="evidence" value="ECO:0007669"/>
    <property type="project" value="InterPro"/>
</dbReference>
<dbReference type="AlphaFoldDB" id="A0AAN7U7W4"/>
<dbReference type="PANTHER" id="PTHR14624:SF0">
    <property type="entry name" value="POLYPRENOL REDUCTASE"/>
    <property type="match status" value="1"/>
</dbReference>
<feature type="domain" description="3-oxo-5-alpha-steroid 4-dehydrogenase C-terminal" evidence="6">
    <location>
        <begin position="274"/>
        <end position="361"/>
    </location>
</feature>
<dbReference type="Pfam" id="PF02544">
    <property type="entry name" value="Steroid_dh"/>
    <property type="match status" value="1"/>
</dbReference>
<comment type="caution">
    <text evidence="7">The sequence shown here is derived from an EMBL/GenBank/DDBJ whole genome shotgun (WGS) entry which is preliminary data.</text>
</comment>
<feature type="transmembrane region" description="Helical" evidence="5">
    <location>
        <begin position="186"/>
        <end position="204"/>
    </location>
</feature>
<dbReference type="Proteomes" id="UP001344447">
    <property type="component" value="Unassembled WGS sequence"/>
</dbReference>
<comment type="subcellular location">
    <subcellularLocation>
        <location evidence="1">Endomembrane system</location>
        <topology evidence="1">Multi-pass membrane protein</topology>
    </subcellularLocation>
</comment>
<evidence type="ECO:0000256" key="1">
    <source>
        <dbReference type="ARBA" id="ARBA00004127"/>
    </source>
</evidence>
<evidence type="ECO:0000313" key="7">
    <source>
        <dbReference type="EMBL" id="KAK5581115.1"/>
    </source>
</evidence>
<dbReference type="PROSITE" id="PS50244">
    <property type="entry name" value="S5A_REDUCTASE"/>
    <property type="match status" value="1"/>
</dbReference>
<dbReference type="EMBL" id="JAVFKY010000002">
    <property type="protein sequence ID" value="KAK5581115.1"/>
    <property type="molecule type" value="Genomic_DNA"/>
</dbReference>
<dbReference type="GO" id="GO:0003865">
    <property type="term" value="F:3-oxo-5-alpha-steroid 4-dehydrogenase activity"/>
    <property type="evidence" value="ECO:0007669"/>
    <property type="project" value="TreeGrafter"/>
</dbReference>
<organism evidence="7 8">
    <name type="scientific">Dictyostelium firmibasis</name>
    <dbReference type="NCBI Taxonomy" id="79012"/>
    <lineage>
        <taxon>Eukaryota</taxon>
        <taxon>Amoebozoa</taxon>
        <taxon>Evosea</taxon>
        <taxon>Eumycetozoa</taxon>
        <taxon>Dictyostelia</taxon>
        <taxon>Dictyosteliales</taxon>
        <taxon>Dictyosteliaceae</taxon>
        <taxon>Dictyostelium</taxon>
    </lineage>
</organism>
<dbReference type="PANTHER" id="PTHR14624">
    <property type="entry name" value="DFG10 PROTEIN"/>
    <property type="match status" value="1"/>
</dbReference>